<reference evidence="2" key="1">
    <citation type="journal article" date="2007" name="Plant Cell">
        <title>Dothideomycete-plant interactions illuminated by genome sequencing and EST analysis of the wheat pathogen Stagonospora nodorum.</title>
        <authorList>
            <person name="Hane J.K."/>
            <person name="Lowe R.G."/>
            <person name="Solomon P.S."/>
            <person name="Tan K.C."/>
            <person name="Schoch C.L."/>
            <person name="Spatafora J.W."/>
            <person name="Crous P.W."/>
            <person name="Kodira C."/>
            <person name="Birren B.W."/>
            <person name="Galagan J.E."/>
            <person name="Torriani S.F."/>
            <person name="McDonald B.A."/>
            <person name="Oliver R.P."/>
        </authorList>
    </citation>
    <scope>NUCLEOTIDE SEQUENCE [LARGE SCALE GENOMIC DNA]</scope>
    <source>
        <strain evidence="2">SN15 / ATCC MYA-4574 / FGSC 10173</strain>
    </source>
</reference>
<sequence>MYQQSMDSLAFHMLVMGHTRLRHIAVPTVNLKPPNLGYVSGNLLSLKNLDLQPQSSRLGAWTSVSLLQHLEIQDSQNIGRSLDDVSSGLEDIFVSTSSAEFVAVDSLRHHLATLKFVVVNPLNKWDHIGQSDGSVNHMYQSTNLKYMATYCPLIEELGTSLVHVDFEDMEEAFIILEVPILPVEIQPKSALDALATFPNLRVLRLTQPPIKLADEVETAETPKRARQWQYREFAEHIFQSPAG</sequence>
<dbReference type="RefSeq" id="XP_001795978.1">
    <property type="nucleotide sequence ID" value="XM_001795926.1"/>
</dbReference>
<dbReference type="KEGG" id="pno:SNOG_05573"/>
<dbReference type="EMBL" id="CH445332">
    <property type="protein sequence ID" value="EAT86637.1"/>
    <property type="molecule type" value="Genomic_DNA"/>
</dbReference>
<proteinExistence type="predicted"/>
<dbReference type="InParanoid" id="Q0URP1"/>
<protein>
    <submittedName>
        <fullName evidence="1">Uncharacterized protein</fullName>
    </submittedName>
</protein>
<dbReference type="Proteomes" id="UP000001055">
    <property type="component" value="Unassembled WGS sequence"/>
</dbReference>
<dbReference type="AlphaFoldDB" id="Q0URP1"/>
<evidence type="ECO:0000313" key="1">
    <source>
        <dbReference type="EMBL" id="EAT86637.1"/>
    </source>
</evidence>
<gene>
    <name evidence="1" type="ORF">SNOG_05573</name>
</gene>
<evidence type="ECO:0000313" key="2">
    <source>
        <dbReference type="Proteomes" id="UP000001055"/>
    </source>
</evidence>
<name>Q0URP1_PHANO</name>
<dbReference type="VEuPathDB" id="FungiDB:JI435_433000"/>
<accession>Q0URP1</accession>
<organism evidence="1 2">
    <name type="scientific">Phaeosphaeria nodorum (strain SN15 / ATCC MYA-4574 / FGSC 10173)</name>
    <name type="common">Glume blotch fungus</name>
    <name type="synonym">Parastagonospora nodorum</name>
    <dbReference type="NCBI Taxonomy" id="321614"/>
    <lineage>
        <taxon>Eukaryota</taxon>
        <taxon>Fungi</taxon>
        <taxon>Dikarya</taxon>
        <taxon>Ascomycota</taxon>
        <taxon>Pezizomycotina</taxon>
        <taxon>Dothideomycetes</taxon>
        <taxon>Pleosporomycetidae</taxon>
        <taxon>Pleosporales</taxon>
        <taxon>Pleosporineae</taxon>
        <taxon>Phaeosphaeriaceae</taxon>
        <taxon>Parastagonospora</taxon>
    </lineage>
</organism>
<dbReference type="GeneID" id="5972855"/>